<evidence type="ECO:0000259" key="5">
    <source>
        <dbReference type="PROSITE" id="PS50977"/>
    </source>
</evidence>
<proteinExistence type="predicted"/>
<dbReference type="PANTHER" id="PTHR30055">
    <property type="entry name" value="HTH-TYPE TRANSCRIPTIONAL REGULATOR RUTR"/>
    <property type="match status" value="1"/>
</dbReference>
<evidence type="ECO:0000313" key="6">
    <source>
        <dbReference type="EMBL" id="RNB45504.1"/>
    </source>
</evidence>
<accession>A0A3M8A2U2</accession>
<dbReference type="GO" id="GO:0003700">
    <property type="term" value="F:DNA-binding transcription factor activity"/>
    <property type="evidence" value="ECO:0007669"/>
    <property type="project" value="TreeGrafter"/>
</dbReference>
<comment type="caution">
    <text evidence="6">The sequence shown here is derived from an EMBL/GenBank/DDBJ whole genome shotgun (WGS) entry which is preliminary data.</text>
</comment>
<dbReference type="PANTHER" id="PTHR30055:SF151">
    <property type="entry name" value="TRANSCRIPTIONAL REGULATORY PROTEIN"/>
    <property type="match status" value="1"/>
</dbReference>
<dbReference type="EMBL" id="RHHB01000046">
    <property type="protein sequence ID" value="RNB45504.1"/>
    <property type="molecule type" value="Genomic_DNA"/>
</dbReference>
<dbReference type="Gene3D" id="1.10.357.10">
    <property type="entry name" value="Tetracycline Repressor, domain 2"/>
    <property type="match status" value="1"/>
</dbReference>
<dbReference type="Pfam" id="PF00440">
    <property type="entry name" value="TetR_N"/>
    <property type="match status" value="1"/>
</dbReference>
<name>A0A3M8A2U2_9MICO</name>
<feature type="domain" description="HTH tetR-type" evidence="5">
    <location>
        <begin position="15"/>
        <end position="75"/>
    </location>
</feature>
<gene>
    <name evidence="6" type="ORF">EDM22_15855</name>
</gene>
<dbReference type="RefSeq" id="WP_122938057.1">
    <property type="nucleotide sequence ID" value="NZ_JBHSNT010000099.1"/>
</dbReference>
<evidence type="ECO:0000256" key="1">
    <source>
        <dbReference type="ARBA" id="ARBA00023015"/>
    </source>
</evidence>
<dbReference type="Pfam" id="PF02909">
    <property type="entry name" value="TetR_C_1"/>
    <property type="match status" value="1"/>
</dbReference>
<dbReference type="InterPro" id="IPR004111">
    <property type="entry name" value="Repressor_TetR_C"/>
</dbReference>
<protein>
    <submittedName>
        <fullName evidence="6">TetR family transcriptional regulator</fullName>
    </submittedName>
</protein>
<sequence length="235" mass="25344">MATGTKRAEHGGKTNLDRATIVAAALRLAARPGTIAISVRELGADLRSDPTAIYRHFRNKEALMRALLDDVFAMSLAQITAPREDWRGRLTQLASSTLDLFTTYPAIAVEATVLTTDGPAELDIVELMLDAFSRAGLSGDELVRHYALLSSHVLSTAAGIARARSTDAARSREFGLWFDVGTHVDPATHPHVAEAVARLRGLTDRDLFFSGVESILQSAERSAHAGDVPRSARES</sequence>
<dbReference type="InterPro" id="IPR009057">
    <property type="entry name" value="Homeodomain-like_sf"/>
</dbReference>
<dbReference type="AlphaFoldDB" id="A0A3M8A2U2"/>
<feature type="DNA-binding region" description="H-T-H motif" evidence="4">
    <location>
        <begin position="38"/>
        <end position="57"/>
    </location>
</feature>
<evidence type="ECO:0000256" key="2">
    <source>
        <dbReference type="ARBA" id="ARBA00023125"/>
    </source>
</evidence>
<dbReference type="InterPro" id="IPR050109">
    <property type="entry name" value="HTH-type_TetR-like_transc_reg"/>
</dbReference>
<dbReference type="Gene3D" id="1.10.10.60">
    <property type="entry name" value="Homeodomain-like"/>
    <property type="match status" value="1"/>
</dbReference>
<dbReference type="InterPro" id="IPR001647">
    <property type="entry name" value="HTH_TetR"/>
</dbReference>
<organism evidence="6 7">
    <name type="scientific">Agromyces tardus</name>
    <dbReference type="NCBI Taxonomy" id="2583849"/>
    <lineage>
        <taxon>Bacteria</taxon>
        <taxon>Bacillati</taxon>
        <taxon>Actinomycetota</taxon>
        <taxon>Actinomycetes</taxon>
        <taxon>Micrococcales</taxon>
        <taxon>Microbacteriaceae</taxon>
        <taxon>Agromyces</taxon>
    </lineage>
</organism>
<dbReference type="GO" id="GO:0045892">
    <property type="term" value="P:negative regulation of DNA-templated transcription"/>
    <property type="evidence" value="ECO:0007669"/>
    <property type="project" value="InterPro"/>
</dbReference>
<dbReference type="InterPro" id="IPR036271">
    <property type="entry name" value="Tet_transcr_reg_TetR-rel_C_sf"/>
</dbReference>
<dbReference type="SUPFAM" id="SSF46689">
    <property type="entry name" value="Homeodomain-like"/>
    <property type="match status" value="1"/>
</dbReference>
<evidence type="ECO:0000256" key="3">
    <source>
        <dbReference type="ARBA" id="ARBA00023163"/>
    </source>
</evidence>
<dbReference type="GO" id="GO:0000976">
    <property type="term" value="F:transcription cis-regulatory region binding"/>
    <property type="evidence" value="ECO:0007669"/>
    <property type="project" value="TreeGrafter"/>
</dbReference>
<evidence type="ECO:0000313" key="7">
    <source>
        <dbReference type="Proteomes" id="UP000275048"/>
    </source>
</evidence>
<keyword evidence="1" id="KW-0805">Transcription regulation</keyword>
<dbReference type="PROSITE" id="PS50977">
    <property type="entry name" value="HTH_TETR_2"/>
    <property type="match status" value="1"/>
</dbReference>
<keyword evidence="2 4" id="KW-0238">DNA-binding</keyword>
<dbReference type="Proteomes" id="UP000275048">
    <property type="component" value="Unassembled WGS sequence"/>
</dbReference>
<dbReference type="SUPFAM" id="SSF48498">
    <property type="entry name" value="Tetracyclin repressor-like, C-terminal domain"/>
    <property type="match status" value="1"/>
</dbReference>
<reference evidence="6 7" key="1">
    <citation type="submission" date="2018-10" db="EMBL/GenBank/DDBJ databases">
        <title>Isolation, diversity and antibacterial activity of antinobacteria from the wheat rhizosphere soil.</title>
        <authorList>
            <person name="Sun T."/>
        </authorList>
    </citation>
    <scope>NUCLEOTIDE SEQUENCE [LARGE SCALE GENOMIC DNA]</scope>
    <source>
        <strain evidence="6 7">SJ-23</strain>
    </source>
</reference>
<keyword evidence="7" id="KW-1185">Reference proteome</keyword>
<evidence type="ECO:0000256" key="4">
    <source>
        <dbReference type="PROSITE-ProRule" id="PRU00335"/>
    </source>
</evidence>
<dbReference type="OrthoDB" id="3519192at2"/>
<keyword evidence="3" id="KW-0804">Transcription</keyword>